<feature type="compositionally biased region" description="Low complexity" evidence="9">
    <location>
        <begin position="296"/>
        <end position="312"/>
    </location>
</feature>
<evidence type="ECO:0000256" key="9">
    <source>
        <dbReference type="SAM" id="MobiDB-lite"/>
    </source>
</evidence>
<dbReference type="EC" id="2.7.11.1" evidence="1"/>
<keyword evidence="3" id="KW-0808">Transferase</keyword>
<feature type="region of interest" description="Disordered" evidence="9">
    <location>
        <begin position="296"/>
        <end position="317"/>
    </location>
</feature>
<evidence type="ECO:0000256" key="8">
    <source>
        <dbReference type="ARBA" id="ARBA00048679"/>
    </source>
</evidence>
<evidence type="ECO:0000256" key="10">
    <source>
        <dbReference type="SAM" id="Phobius"/>
    </source>
</evidence>
<dbReference type="PANTHER" id="PTHR24363">
    <property type="entry name" value="SERINE/THREONINE PROTEIN KINASE"/>
    <property type="match status" value="1"/>
</dbReference>
<dbReference type="InterPro" id="IPR008271">
    <property type="entry name" value="Ser/Thr_kinase_AS"/>
</dbReference>
<dbReference type="AlphaFoldDB" id="A0A841UYR4"/>
<dbReference type="SMART" id="SM00220">
    <property type="entry name" value="S_TKc"/>
    <property type="match status" value="1"/>
</dbReference>
<comment type="caution">
    <text evidence="12">The sequence shown here is derived from an EMBL/GenBank/DDBJ whole genome shotgun (WGS) entry which is preliminary data.</text>
</comment>
<evidence type="ECO:0000259" key="11">
    <source>
        <dbReference type="PROSITE" id="PS50011"/>
    </source>
</evidence>
<dbReference type="InterPro" id="IPR011009">
    <property type="entry name" value="Kinase-like_dom_sf"/>
</dbReference>
<reference evidence="12 13" key="1">
    <citation type="submission" date="2020-07" db="EMBL/GenBank/DDBJ databases">
        <title>Genomes of two Microcystis aeruginosa (Cyanobacteria) strains from Florida (USA) with disparate toxicogenic potential.</title>
        <authorList>
            <person name="Lefler F.W."/>
            <person name="Barbosa M."/>
            <person name="Berthold D.E."/>
            <person name="Laughinghouse H.D. IV."/>
        </authorList>
    </citation>
    <scope>NUCLEOTIDE SEQUENCE [LARGE SCALE GENOMIC DNA]</scope>
    <source>
        <strain evidence="12 13">BLCCF158</strain>
    </source>
</reference>
<keyword evidence="2 12" id="KW-0723">Serine/threonine-protein kinase</keyword>
<dbReference type="RefSeq" id="WP_185238230.1">
    <property type="nucleotide sequence ID" value="NZ_JACEGC010000002.1"/>
</dbReference>
<feature type="transmembrane region" description="Helical" evidence="10">
    <location>
        <begin position="270"/>
        <end position="291"/>
    </location>
</feature>
<keyword evidence="10" id="KW-1133">Transmembrane helix</keyword>
<dbReference type="InterPro" id="IPR000719">
    <property type="entry name" value="Prot_kinase_dom"/>
</dbReference>
<dbReference type="GO" id="GO:0004674">
    <property type="term" value="F:protein serine/threonine kinase activity"/>
    <property type="evidence" value="ECO:0007669"/>
    <property type="project" value="UniProtKB-KW"/>
</dbReference>
<dbReference type="GO" id="GO:0005524">
    <property type="term" value="F:ATP binding"/>
    <property type="evidence" value="ECO:0007669"/>
    <property type="project" value="UniProtKB-KW"/>
</dbReference>
<keyword evidence="5 12" id="KW-0418">Kinase</keyword>
<dbReference type="PANTHER" id="PTHR24363:SF0">
    <property type="entry name" value="SERINE_THREONINE KINASE LIKE DOMAIN CONTAINING 1"/>
    <property type="match status" value="1"/>
</dbReference>
<evidence type="ECO:0000313" key="12">
    <source>
        <dbReference type="EMBL" id="MBC1193890.1"/>
    </source>
</evidence>
<comment type="catalytic activity">
    <reaction evidence="8">
        <text>L-seryl-[protein] + ATP = O-phospho-L-seryl-[protein] + ADP + H(+)</text>
        <dbReference type="Rhea" id="RHEA:17989"/>
        <dbReference type="Rhea" id="RHEA-COMP:9863"/>
        <dbReference type="Rhea" id="RHEA-COMP:11604"/>
        <dbReference type="ChEBI" id="CHEBI:15378"/>
        <dbReference type="ChEBI" id="CHEBI:29999"/>
        <dbReference type="ChEBI" id="CHEBI:30616"/>
        <dbReference type="ChEBI" id="CHEBI:83421"/>
        <dbReference type="ChEBI" id="CHEBI:456216"/>
        <dbReference type="EC" id="2.7.11.1"/>
    </reaction>
</comment>
<gene>
    <name evidence="12" type="ORF">H0901_00900</name>
</gene>
<proteinExistence type="predicted"/>
<keyword evidence="10" id="KW-0472">Membrane</keyword>
<dbReference type="PROSITE" id="PS00108">
    <property type="entry name" value="PROTEIN_KINASE_ST"/>
    <property type="match status" value="1"/>
</dbReference>
<evidence type="ECO:0000313" key="13">
    <source>
        <dbReference type="Proteomes" id="UP000525432"/>
    </source>
</evidence>
<evidence type="ECO:0000256" key="5">
    <source>
        <dbReference type="ARBA" id="ARBA00022777"/>
    </source>
</evidence>
<keyword evidence="10" id="KW-0812">Transmembrane</keyword>
<evidence type="ECO:0000256" key="1">
    <source>
        <dbReference type="ARBA" id="ARBA00012513"/>
    </source>
</evidence>
<evidence type="ECO:0000256" key="4">
    <source>
        <dbReference type="ARBA" id="ARBA00022741"/>
    </source>
</evidence>
<comment type="catalytic activity">
    <reaction evidence="7">
        <text>L-threonyl-[protein] + ATP = O-phospho-L-threonyl-[protein] + ADP + H(+)</text>
        <dbReference type="Rhea" id="RHEA:46608"/>
        <dbReference type="Rhea" id="RHEA-COMP:11060"/>
        <dbReference type="Rhea" id="RHEA-COMP:11605"/>
        <dbReference type="ChEBI" id="CHEBI:15378"/>
        <dbReference type="ChEBI" id="CHEBI:30013"/>
        <dbReference type="ChEBI" id="CHEBI:30616"/>
        <dbReference type="ChEBI" id="CHEBI:61977"/>
        <dbReference type="ChEBI" id="CHEBI:456216"/>
        <dbReference type="EC" id="2.7.11.1"/>
    </reaction>
</comment>
<evidence type="ECO:0000256" key="6">
    <source>
        <dbReference type="ARBA" id="ARBA00022840"/>
    </source>
</evidence>
<dbReference type="PROSITE" id="PS50011">
    <property type="entry name" value="PROTEIN_KINASE_DOM"/>
    <property type="match status" value="1"/>
</dbReference>
<sequence length="413" mass="47182">MNVLHQREDRVTTLYDVVDVKDQDTPKVLKVLYTGNPDTISRFDREADLLKNYRIEGLPTVGQGGYFPIEFPNNPIPAYCLVMEKIPGLNLEQWLEQHGAIDERRAIDWLKQVTTILERLHSNNFIHRDIKPSNIMYRDSDNRIFLIDLGAVRLINQNINEQTTTRIGSFPYMAPEQYLGRTDFKSDFYALGRTFVHLLTNKNPSQIEQDTQEKLLWRAESTPVSDQFAALINSLLERKLNGRPGNTKDILKRIQIIEDKVNSQENSGSIFQTVVLWAMVLGFLVFGYFAIKPDRSPTNPNTSNPTNPNTSNDTQCRIRKDGKQDSNALARDAQKAINAAKLKDSPYPIIQKYSNIILDPKQSGCTVQVEILRKRDEIILPELAEELEQVIRGSVNNSVKDAIKVNIVPRYLD</sequence>
<dbReference type="SUPFAM" id="SSF56112">
    <property type="entry name" value="Protein kinase-like (PK-like)"/>
    <property type="match status" value="1"/>
</dbReference>
<keyword evidence="4" id="KW-0547">Nucleotide-binding</keyword>
<dbReference type="EMBL" id="JACEGC010000002">
    <property type="protein sequence ID" value="MBC1193890.1"/>
    <property type="molecule type" value="Genomic_DNA"/>
</dbReference>
<name>A0A841UYR4_MICAE</name>
<evidence type="ECO:0000256" key="2">
    <source>
        <dbReference type="ARBA" id="ARBA00022527"/>
    </source>
</evidence>
<evidence type="ECO:0000256" key="3">
    <source>
        <dbReference type="ARBA" id="ARBA00022679"/>
    </source>
</evidence>
<keyword evidence="6" id="KW-0067">ATP-binding</keyword>
<feature type="domain" description="Protein kinase" evidence="11">
    <location>
        <begin position="1"/>
        <end position="257"/>
    </location>
</feature>
<evidence type="ECO:0000256" key="7">
    <source>
        <dbReference type="ARBA" id="ARBA00047899"/>
    </source>
</evidence>
<organism evidence="12 13">
    <name type="scientific">Microcystis aeruginosa BLCC-F158</name>
    <dbReference type="NCBI Taxonomy" id="2755316"/>
    <lineage>
        <taxon>Bacteria</taxon>
        <taxon>Bacillati</taxon>
        <taxon>Cyanobacteriota</taxon>
        <taxon>Cyanophyceae</taxon>
        <taxon>Oscillatoriophycideae</taxon>
        <taxon>Chroococcales</taxon>
        <taxon>Microcystaceae</taxon>
        <taxon>Microcystis</taxon>
    </lineage>
</organism>
<dbReference type="Proteomes" id="UP000525432">
    <property type="component" value="Unassembled WGS sequence"/>
</dbReference>
<dbReference type="CDD" id="cd14014">
    <property type="entry name" value="STKc_PknB_like"/>
    <property type="match status" value="1"/>
</dbReference>
<dbReference type="Pfam" id="PF00069">
    <property type="entry name" value="Pkinase"/>
    <property type="match status" value="1"/>
</dbReference>
<accession>A0A841UYR4</accession>
<dbReference type="Gene3D" id="1.10.510.10">
    <property type="entry name" value="Transferase(Phosphotransferase) domain 1"/>
    <property type="match status" value="1"/>
</dbReference>
<protein>
    <recommendedName>
        <fullName evidence="1">non-specific serine/threonine protein kinase</fullName>
        <ecNumber evidence="1">2.7.11.1</ecNumber>
    </recommendedName>
</protein>